<keyword evidence="4" id="KW-0472">Membrane</keyword>
<keyword evidence="4" id="KW-1133">Transmembrane helix</keyword>
<dbReference type="RefSeq" id="WP_019628793.1">
    <property type="nucleotide sequence ID" value="NZ_ALOE01000004.1"/>
</dbReference>
<feature type="transmembrane region" description="Helical" evidence="4">
    <location>
        <begin position="31"/>
        <end position="50"/>
    </location>
</feature>
<dbReference type="Pfam" id="PF00015">
    <property type="entry name" value="MCPsignal"/>
    <property type="match status" value="1"/>
</dbReference>
<comment type="subcellular location">
    <subcellularLocation>
        <location evidence="1">Membrane</location>
    </subcellularLocation>
</comment>
<dbReference type="SUPFAM" id="SSF58104">
    <property type="entry name" value="Methyl-accepting chemotaxis protein (MCP) signaling domain"/>
    <property type="match status" value="1"/>
</dbReference>
<dbReference type="Proteomes" id="UP000327424">
    <property type="component" value="Chromosome"/>
</dbReference>
<protein>
    <recommendedName>
        <fullName evidence="5">Methyl-accepting transducer domain-containing protein</fullName>
    </recommendedName>
</protein>
<sequence length="375" mass="41279">MKFLLSGFFSNNMFVLATLLIGTMLLLSHQFFIAACLLLGGGICIYVLLLQRIKQEQQGLLRILALSPQGQMNSGINKLLTEHNIVMLLPVLTTIYQSNKQFKRGYNEISNQNLEIGYSAKELANNADETAKQADVQHLNCLTTATATAQINVSLTDISRRIEDINHAVIDAKDNCQHSFKTLVDSKQQVSQVSDVIINTQQSLQQLKEKLDTVILMSSVISEMAAQTNLLSINATIEAAKAGEYGRGFSVVAGEMKMLAQRSQTSAQTITNKTKEVTENMHAVESYMQDAIGHIDQSGVRVESACEHLNNIVKKTESMAVDIDGVAVATEQQMYALKDITQAVEQLTILSAQNSHMSIQQANVANHLHDITRIT</sequence>
<dbReference type="PANTHER" id="PTHR32089:SF112">
    <property type="entry name" value="LYSOZYME-LIKE PROTEIN-RELATED"/>
    <property type="match status" value="1"/>
</dbReference>
<evidence type="ECO:0000256" key="4">
    <source>
        <dbReference type="SAM" id="Phobius"/>
    </source>
</evidence>
<dbReference type="AlphaFoldDB" id="A0A5J6WLH3"/>
<dbReference type="PANTHER" id="PTHR32089">
    <property type="entry name" value="METHYL-ACCEPTING CHEMOTAXIS PROTEIN MCPB"/>
    <property type="match status" value="1"/>
</dbReference>
<dbReference type="OrthoDB" id="5697404at2"/>
<organism evidence="6 7">
    <name type="scientific">Moritella marina ATCC 15381</name>
    <dbReference type="NCBI Taxonomy" id="1202962"/>
    <lineage>
        <taxon>Bacteria</taxon>
        <taxon>Pseudomonadati</taxon>
        <taxon>Pseudomonadota</taxon>
        <taxon>Gammaproteobacteria</taxon>
        <taxon>Alteromonadales</taxon>
        <taxon>Moritellaceae</taxon>
        <taxon>Moritella</taxon>
    </lineage>
</organism>
<evidence type="ECO:0000256" key="2">
    <source>
        <dbReference type="ARBA" id="ARBA00023224"/>
    </source>
</evidence>
<reference evidence="6 7" key="1">
    <citation type="submission" date="2019-09" db="EMBL/GenBank/DDBJ databases">
        <title>Hybrid Assembly of the complete Genome of the Deep-Sea Bacterium Moritella marina from long Nanopore and Illumina reads.</title>
        <authorList>
            <person name="Magin S."/>
            <person name="Georgoulis A."/>
            <person name="Papadimitriou K."/>
            <person name="Iliakis G."/>
            <person name="Vorgias C.E."/>
        </authorList>
    </citation>
    <scope>NUCLEOTIDE SEQUENCE [LARGE SCALE GENOMIC DNA]</scope>
    <source>
        <strain evidence="6 7">MP-1</strain>
    </source>
</reference>
<accession>A0A5J6WLH3</accession>
<proteinExistence type="predicted"/>
<feature type="transmembrane region" description="Helical" evidence="4">
    <location>
        <begin position="7"/>
        <end position="25"/>
    </location>
</feature>
<keyword evidence="4" id="KW-0812">Transmembrane</keyword>
<feature type="domain" description="Methyl-accepting transducer" evidence="5">
    <location>
        <begin position="112"/>
        <end position="348"/>
    </location>
</feature>
<gene>
    <name evidence="6" type="ORF">FR932_05345</name>
</gene>
<dbReference type="EMBL" id="CP044399">
    <property type="protein sequence ID" value="QFI37292.1"/>
    <property type="molecule type" value="Genomic_DNA"/>
</dbReference>
<keyword evidence="7" id="KW-1185">Reference proteome</keyword>
<dbReference type="GO" id="GO:0016020">
    <property type="term" value="C:membrane"/>
    <property type="evidence" value="ECO:0007669"/>
    <property type="project" value="UniProtKB-SubCell"/>
</dbReference>
<dbReference type="SMART" id="SM00283">
    <property type="entry name" value="MA"/>
    <property type="match status" value="1"/>
</dbReference>
<evidence type="ECO:0000259" key="5">
    <source>
        <dbReference type="PROSITE" id="PS50111"/>
    </source>
</evidence>
<evidence type="ECO:0000256" key="1">
    <source>
        <dbReference type="ARBA" id="ARBA00004370"/>
    </source>
</evidence>
<dbReference type="GO" id="GO:0007165">
    <property type="term" value="P:signal transduction"/>
    <property type="evidence" value="ECO:0007669"/>
    <property type="project" value="UniProtKB-KW"/>
</dbReference>
<name>A0A5J6WLH3_MORMI</name>
<keyword evidence="2 3" id="KW-0807">Transducer</keyword>
<dbReference type="Gene3D" id="1.10.287.950">
    <property type="entry name" value="Methyl-accepting chemotaxis protein"/>
    <property type="match status" value="1"/>
</dbReference>
<evidence type="ECO:0000313" key="7">
    <source>
        <dbReference type="Proteomes" id="UP000327424"/>
    </source>
</evidence>
<dbReference type="InterPro" id="IPR004089">
    <property type="entry name" value="MCPsignal_dom"/>
</dbReference>
<evidence type="ECO:0000256" key="3">
    <source>
        <dbReference type="PROSITE-ProRule" id="PRU00284"/>
    </source>
</evidence>
<dbReference type="KEGG" id="mmaa:FR932_05345"/>
<dbReference type="PROSITE" id="PS50111">
    <property type="entry name" value="CHEMOTAXIS_TRANSDUC_2"/>
    <property type="match status" value="1"/>
</dbReference>
<evidence type="ECO:0000313" key="6">
    <source>
        <dbReference type="EMBL" id="QFI37292.1"/>
    </source>
</evidence>
<dbReference type="GO" id="GO:0006935">
    <property type="term" value="P:chemotaxis"/>
    <property type="evidence" value="ECO:0007669"/>
    <property type="project" value="UniProtKB-ARBA"/>
</dbReference>